<dbReference type="GO" id="GO:0006633">
    <property type="term" value="P:fatty acid biosynthetic process"/>
    <property type="evidence" value="ECO:0007669"/>
    <property type="project" value="InterPro"/>
</dbReference>
<dbReference type="CDD" id="cd00833">
    <property type="entry name" value="PKS"/>
    <property type="match status" value="3"/>
</dbReference>
<feature type="region of interest" description="Disordered" evidence="10">
    <location>
        <begin position="4561"/>
        <end position="4604"/>
    </location>
</feature>
<feature type="domain" description="Carrier" evidence="11">
    <location>
        <begin position="4482"/>
        <end position="4557"/>
    </location>
</feature>
<comment type="pathway">
    <text evidence="2">Antibiotic biosynthesis.</text>
</comment>
<keyword evidence="4" id="KW-0597">Phosphoprotein</keyword>
<dbReference type="InterPro" id="IPR014043">
    <property type="entry name" value="Acyl_transferase_dom"/>
</dbReference>
<keyword evidence="15" id="KW-1185">Reference proteome</keyword>
<dbReference type="RefSeq" id="WP_010982381.1">
    <property type="nucleotide sequence ID" value="NC_003155.5"/>
</dbReference>
<dbReference type="NCBIfam" id="NF045894">
    <property type="entry name" value="PKS_plus_SDR"/>
    <property type="match status" value="1"/>
</dbReference>
<dbReference type="GeneID" id="91294805"/>
<dbReference type="Pfam" id="PF16197">
    <property type="entry name" value="KAsynt_C_assoc"/>
    <property type="match status" value="2"/>
</dbReference>
<name>Q79ZM6_STRAW</name>
<feature type="domain" description="Carrier" evidence="11">
    <location>
        <begin position="2535"/>
        <end position="2610"/>
    </location>
</feature>
<dbReference type="InterPro" id="IPR020841">
    <property type="entry name" value="PKS_Beta-ketoAc_synthase_dom"/>
</dbReference>
<dbReference type="GO" id="GO:0033068">
    <property type="term" value="P:macrolide biosynthetic process"/>
    <property type="evidence" value="ECO:0007669"/>
    <property type="project" value="UniProtKB-ARBA"/>
</dbReference>
<feature type="compositionally biased region" description="Low complexity" evidence="10">
    <location>
        <begin position="4043"/>
        <end position="4057"/>
    </location>
</feature>
<evidence type="ECO:0000259" key="13">
    <source>
        <dbReference type="PROSITE" id="PS52019"/>
    </source>
</evidence>
<dbReference type="PANTHER" id="PTHR43775:SF51">
    <property type="entry name" value="INACTIVE PHENOLPHTHIOCEROL SYNTHESIS POLYKETIDE SYNTHASE TYPE I PKS1-RELATED"/>
    <property type="match status" value="1"/>
</dbReference>
<dbReference type="PROSITE" id="PS00606">
    <property type="entry name" value="KS3_1"/>
    <property type="match status" value="3"/>
</dbReference>
<dbReference type="CDD" id="cd08952">
    <property type="entry name" value="KR_1_SDR_x"/>
    <property type="match status" value="1"/>
</dbReference>
<dbReference type="SMART" id="SM00826">
    <property type="entry name" value="PKS_DH"/>
    <property type="match status" value="1"/>
</dbReference>
<keyword evidence="7" id="KW-0511">Multifunctional enzyme</keyword>
<dbReference type="SUPFAM" id="SSF52151">
    <property type="entry name" value="FabD/lysophospholipase-like"/>
    <property type="match status" value="3"/>
</dbReference>
<feature type="active site" description="Proton donor; for dehydratase activity" evidence="9">
    <location>
        <position position="3865"/>
    </location>
</feature>
<dbReference type="CDD" id="cd08956">
    <property type="entry name" value="KR_3_FAS_SDR_x"/>
    <property type="match status" value="1"/>
</dbReference>
<evidence type="ECO:0000256" key="10">
    <source>
        <dbReference type="SAM" id="MobiDB-lite"/>
    </source>
</evidence>
<dbReference type="SMART" id="SM00823">
    <property type="entry name" value="PKS_PP"/>
    <property type="match status" value="3"/>
</dbReference>
<keyword evidence="5" id="KW-0808">Transferase</keyword>
<feature type="domain" description="PKS/mFAS DH" evidence="13">
    <location>
        <begin position="3650"/>
        <end position="3946"/>
    </location>
</feature>
<dbReference type="InterPro" id="IPR032821">
    <property type="entry name" value="PKS_assoc"/>
</dbReference>
<dbReference type="Pfam" id="PF08659">
    <property type="entry name" value="KR"/>
    <property type="match status" value="2"/>
</dbReference>
<dbReference type="InterPro" id="IPR006162">
    <property type="entry name" value="Ppantetheine_attach_site"/>
</dbReference>
<dbReference type="Gene3D" id="3.30.70.3290">
    <property type="match status" value="3"/>
</dbReference>
<dbReference type="GO" id="GO:0004312">
    <property type="term" value="F:fatty acid synthase activity"/>
    <property type="evidence" value="ECO:0007669"/>
    <property type="project" value="TreeGrafter"/>
</dbReference>
<comment type="cofactor">
    <cofactor evidence="1">
        <name>pantetheine 4'-phosphate</name>
        <dbReference type="ChEBI" id="CHEBI:47942"/>
    </cofactor>
</comment>
<protein>
    <submittedName>
        <fullName evidence="14">Type I polyketide synthase AVES 4</fullName>
    </submittedName>
</protein>
<reference evidence="14 15" key="3">
    <citation type="journal article" date="2014" name="J. Ind. Microbiol. Biotechnol.">
        <title>Genome mining of the Streptomyces avermitilis genome and development of genome-minimized hosts for heterologous expression of biosynthetic gene clusters.</title>
        <authorList>
            <person name="Ikeda H."/>
            <person name="Shin-ya K."/>
            <person name="Omura S."/>
        </authorList>
    </citation>
    <scope>NUCLEOTIDE SEQUENCE [LARGE SCALE GENOMIC DNA]</scope>
    <source>
        <strain evidence="15">ATCC 31267 / DSM 46492 / JCM 5070 / NBRC 14893 / NCIMB 12804 / NRRL 8165 / MA-4680</strain>
    </source>
</reference>
<dbReference type="InterPro" id="IPR029058">
    <property type="entry name" value="AB_hydrolase_fold"/>
</dbReference>
<dbReference type="InterPro" id="IPR036291">
    <property type="entry name" value="NAD(P)-bd_dom_sf"/>
</dbReference>
<dbReference type="InterPro" id="IPR020807">
    <property type="entry name" value="PKS_DH"/>
</dbReference>
<evidence type="ECO:0000313" key="14">
    <source>
        <dbReference type="EMBL" id="BAC68653.1"/>
    </source>
</evidence>
<dbReference type="Gene3D" id="3.40.50.720">
    <property type="entry name" value="NAD(P)-binding Rossmann-like Domain"/>
    <property type="match status" value="2"/>
</dbReference>
<dbReference type="SUPFAM" id="SSF51735">
    <property type="entry name" value="NAD(P)-binding Rossmann-fold domains"/>
    <property type="match status" value="4"/>
</dbReference>
<dbReference type="InterPro" id="IPR016035">
    <property type="entry name" value="Acyl_Trfase/lysoPLipase"/>
</dbReference>
<organism evidence="14 15">
    <name type="scientific">Streptomyces avermitilis (strain ATCC 31267 / DSM 46492 / JCM 5070 / NBRC 14893 / NCIMB 12804 / NRRL 8165 / MA-4680)</name>
    <dbReference type="NCBI Taxonomy" id="227882"/>
    <lineage>
        <taxon>Bacteria</taxon>
        <taxon>Bacillati</taxon>
        <taxon>Actinomycetota</taxon>
        <taxon>Actinomycetes</taxon>
        <taxon>Kitasatosporales</taxon>
        <taxon>Streptomycetaceae</taxon>
        <taxon>Streptomyces</taxon>
    </lineage>
</organism>
<dbReference type="FunFam" id="1.10.1200.10:FF:000007">
    <property type="entry name" value="Probable polyketide synthase pks17"/>
    <property type="match status" value="2"/>
</dbReference>
<sequence>MANEEKLRDYLKRVTADLLNVRRRLQQIESGEQEPIAIVGMACRFPGGVESAEDFWELIASGRDAVGEFPVDRGWDVEAFYDPEPGRAGSSYTRRGGFLEGAAEFDAGFFGISPREALAMDPQQRLMLEVSWEALERAGIDPATLRGSRTGVFAGLMSQDYATRLLSVPDDLAGYLGNGNAGSILSGRVAYTFGFEGPAVTVDTACSSSLVALHLACQSLRTGESSFALAGGVTVMSTPGMFVEFSRQRGLSPDGRCKAYASAADGTGMSEGVGILLLERLSEAERRGHRVLAVVRGSAVNQDGASNGLTAPNGPSQQRVIRQALACAGLSVADVDVVEGHGTGTTLGDPIEAQALLATYGQRAGDTPVWLGSVKSNIGHAQAAAGVAGVIKMVMALRAGVLPRTLHVDEPSSQVDWSSGSVRVLADEVEWPGVEGRLRRAGVSAFGVSGTNAHVILEEASGGAGGGAGRLQELGPGVVSGSGVVPWVVSARSELALRGQARRLRGVVAVGGGADGVGVSPAGVGRALVSERSVFEHRAVVVAEDRDEFLHALDALAGGRPVPGVVEGRTTSGELAVLFAGQGTQRAGMGRELYEAYPVFAQAIDEICAEADTARTDPGAPGLRDVLFAPQDSPEGRLIEDTGFAQPALFAFEVALFRLLETWGLTPDYVLGHSVGELAAAHVAGMLCLADAVALVVARGRLMQGLPSGGAMVAIEASEDEILPLPDEYASRVAHAAVNGPRSIVLSGDEDAVLDLAQQWAARGRRTRRLRTSHAFHSPHMDAMLGDFRRAAEQVTFSAPRIPVVSNVTGAPLPAETMCTPDYWVEHARSTVRFADGISWLQEQGVTTCLEIGPDGTLSALAQDSLSAPARAIPALRPDQPEARSVMTALAELFVAGTAVEWAGVFEGTAREVGDGCGVELPTYAFERERFWLDVEEGSAGGSGVSGMWGGPLWEAVECGDAGVVASLLGVDEGASLGAVVSALGEWGRVRHEREVVDGWRYREVWRPVSGGGVGGLSGAWLVVSEGEAGPVDVVAEGLERCGARVVRVEVEAGCVSREVLAGHLREAVDGEAVGGVVSLVGWGSGVVQAGVASVGLVQALGDVGVGARLWCVTGGAVSVGGRDAVWGPASGVVWGLGRVVGAEAPDRWGGLVDVPELVDERVVDGLVGVLAGVGGGGESEFAVRSSGAFVRRLVRAPLEEAVAEREWRPRGTVLVTGGTGELGAHVARWMARRGAEHLLLVSRRGESAQGVEELRADLMGLGARVSVVACDAADREALAEVLRSAVPAECPLGVVVHAAGVVDDGVLEGLSSERVTGVLRAKALAAWNLHELTRGADLSGFVVFSSAAATFGPAGQGSYAAANAYVEAIVRHRRGEGLPGLAVAWGPWAGGGMAEGAVGQMRRRGLAAMTPETALVALGQALDHDETCVTVADIDWDRFTANSLPGSRLSPLISDIPEARLARETTGLDTATASPDSFSARLKAMDTAEQERALLDLVRTYAATVLGHSTPTAVRPERAFRDLGFVSVSAVELRNRLNAVTGLLLPTTLIFDYPTPSALAGYLKEQLEEGAGGQRDIAPPVPASRVDVDEPIAIVGMACRFPGGVESAEDLWELVASGRDAVGEFPVDRGWDVEAFYDPEPGRAGSSYTRRGGFLEGAAEFDAGFFGISPREALAMDPQQRLMLEVSWEALERAGIDPATLRGSTTGVFAGMCSQDYADLVRRATEDLEGYAMTGLSSSVTSGRVAYTLGLEGPAVTVDTACSSSLVALHLACQALRSGECSLALAGGVTVMSTPGAFVEFSRQRGLSPDGRCKAYGSGADGVGWAEGVGVLLVERLSEAERRGHRVLAVVRGSAVNQDGASNGLTAPNGPSQQRVIRQALACAGLSVADVDVVEGHGTGTTLGDPIEAQALLATYGQGRSGERPVWLGSVKSNIGHAQAAAGVAGVIKMVMALRAGVLPRTLHVDEPSSQVDWSSGSVRVLADEVEWPGVEGRLRRAGVSAFGVSGTNAHVILEEASGGADGGAGRLQELGPGVVSGSGVVPWVVSARSELALRGQARRLRGVVAVGGGADGVGVSPAGVGRALVSERSVFEHRAVVVAEDRDEFLHALDALAEGAPTAGVVQGVAGPAADGKIAMLFGGQGTHWEGMAQELLGSSPVFAQQMSDCAQALEPYLDWSLLDVLRGAPDAPPLQRVDVVQPVLFAVMVSLAALWRSYGVHPDAVAGHSQGEIAAAYVAGALSLDDAARVTALRSQALAALAGQGAMASVGLPVEKLEPRLATWGDRLVIAAVNGARSAVVSGEPEAVDALVEELSHEDVPARRLMVDWASHSPQVEAIQGRLLELLAPIRARTGDVPFYSTVTGERIDGTELDADYWYRNLRQVVRFRDATQALVRAGHTVFIEACPHPAVAVGVQETLDEMGDLDSLVVGSLRRGEGGLRRFLMSVAELFVGGVAVEWSGVFGSVGRGVAGGCGVELPTYAFERERFWLDVEGAPRGSGVSGQWGGQLSEAVDTVRGGMLRDCLAGLDPAAQAETVLDLVLTHAAAVLGHGTADAVVPERAFRDLGFDSLTAVELRNRLNTATGLRFPRTLVFDHPRPVALAAHIHEQLSGGSPTTGTALALALRAPAPRVDVDEPIAIVGMACRFPGGVESAEDFWELIASGRDAVGEFPVDRGWDVEAFYDPEPGRAGTSYTRCGGFLQGAAEFDAGFFGISPREALAMDPQQRLMLEVSWEALERAGIDPATLHGSTTGVFAGVSQQDYAELLRRGTQDHEGYALTGVSNSVVSGRLSYTFGFEGPAVTVDTACSSSLVALHLACQALRSGECSLALAGGVTVMSTPGAFVEFSRQRGLSPDGRCKAYGSGADGVGWAEGVGVLLVERLSEAERRGHRVLAVVRGSAVNQDGASNGLTAPNGPSQQRVIRQALACAGLSVADVDVVEGHGTGTTLGDPIEAQALLATYGQGRSGERPVWLGSVKSNIGHAQAAAGVAGVIKMVMALNHELLPTSLHIDEPSPHIDWSSGGVRLLTEPVPWQQNGRPRRAGVSAFGVSGTNAHVIIEQAPVEAHVISEPVPAEAHVIVEQAPVEAPHVVDATGPADLTEPQEEAAEPECVADAVTEMSAEPECVADAMSEMSAECVAEAVSDKSAEPECVADAMSDKPALLPIPWLLSAKSERALRGQARRLRQFAARASDARPADVAHALAAQRSVFDHRAVVVAEDRDGFLQALDALAEGRSADGLIEGSVGPRGGHSGRRRGKTAMLFAGQGTQRVGMGRQLYAAHPAYADALDQVLAELDGHLDQPLRPLIHASADLADVADAADVLDRTRYAQPALFAVQVALFRHLERLGVRADFVAGHSIGELAAAHVAGVLPLAAACRLVAARGRLMEQLAPGGAMVAVRASEAEARQALDGREARVSVAAVNGPASVVFSGAEDEVGNMADWFAERGRRVKRLRTGHAFHSPLMDPMLEEFQQVAASLTYSEPAIPMVSTLTGDIVAAGELSDPEYWVRQVRRTVRFGDAISRLHTDGVRTFMELGPDGTLSALAEECLEATADSHPADDDTGTPQENLLIPLLRPDSPEPGTLLTGLARLHTHGAAAVNWPAALPERDRARHLDLPTYAFDHHRYWVDTSAGHPGDLSAAGLGTAGHPLLGSAVALAESQELLFTGRLSLRTHPWLADHAIFGTVLLPGTAILELAVRAGDEVDCGTVEELTLRTPLVLPEQGSVILQLSVGAPQGPQTPEEPERRTFALYAREDDGLSSSSAAATGTEWTCHATGVLTGTARPAEEHTQEPWPPADAAPVDLDGWYEQLAGAGLGYGPVFQGLREVWRRGDEVFAVVTLPESTEGQAADAARYALHPALLDAALHPVVLRHEGDAAADGHGWLPFSWTGVTVAASGASTLHVRLTVRTDEDAVGLLATDASGRIVISAGSLAFRPVSAEQLQAARTGYHDHLFRIEWRPLHLPTTPARTADWALIGPGARRTAAVLERNGASWQAYPDPAALAEALAAGAPAPGMVVISCEPDGASAPTDSALTDSALTDSAPAGSAPADSTALADATRQATTRVLALLQEWVADERLAACRLALLTHGSVTATPDEPVSDLAHAAVWGLVRSVQTENPDRFLLADTDDTDASRNALPLLAGEPQIALRNGAVRIPRMTRVPVRQPQPSTTDADWDPEATVLITGGTGVLGRLVARHLATAHGVRHLLLATRRGTAADGAADLVAELAGLGAEATVAACDIGDRAAVAALLDQVPAQHPLKAVIHTAGVVDDGILTSLTPERMEAVLHAKAFGAAHLHDLTRDAGLTTFTVFSSAAASFGSPGQGNYTAANAFLDALMQHRHTQALPGRSLAWGLWGEADGMTRNLAGTDFARMARGGLLPLSNAQGLALLDTADRLGPFGDGLLLATRLDAATLHAQATAGALPRILHGLIRIPARRSADHGIATDTPATLRERLAGLTIPAQRTGLLLELVRTHAAAVLGHPTSAVTAADGALPDDLVPADTEFRDLGFDSLTAVELRNRINAVTGLRLPATLIFDQPSPAALADHLATRLTAEAGTPDEPAPAAAAAGAGSAGSAETGQQRSTGSEKQQTRGGTSTETVESLFWIGHDTRRIEESMALLSAASFFRPAFTDPSDIPEPTFVRLAQGEARAQGEALARGETRPALICLPTVAAVSSVYQYSRFAAGLNGHRDVWYVPAPGFLEGEPLPSGIGAVTRMFADAIVRFTDGAPFALAGHSAGGWFVYAVTSHLERLGVRPEAVVTMDAYLPDDGIAPVASALTSEIFDRVTQFVDVDYTRLVAMGGYFRIFSGWSPPDITTPALFLRGRDGEQMPPPWGVPHTVLDIQGNHFTMLEQFADSTARHVDEWLTEIASVRR</sequence>
<evidence type="ECO:0000313" key="15">
    <source>
        <dbReference type="Proteomes" id="UP000000428"/>
    </source>
</evidence>
<feature type="region of interest" description="N-terminal hotdog fold" evidence="9">
    <location>
        <begin position="3650"/>
        <end position="3788"/>
    </location>
</feature>
<evidence type="ECO:0000256" key="1">
    <source>
        <dbReference type="ARBA" id="ARBA00001957"/>
    </source>
</evidence>
<evidence type="ECO:0000256" key="2">
    <source>
        <dbReference type="ARBA" id="ARBA00004792"/>
    </source>
</evidence>
<feature type="region of interest" description="C-terminal hotdog fold" evidence="9">
    <location>
        <begin position="3801"/>
        <end position="3946"/>
    </location>
</feature>
<dbReference type="InterPro" id="IPR020806">
    <property type="entry name" value="PKS_PP-bd"/>
</dbReference>
<dbReference type="EMBL" id="BA000030">
    <property type="protein sequence ID" value="BAC68653.1"/>
    <property type="molecule type" value="Genomic_DNA"/>
</dbReference>
<reference evidence="14 15" key="1">
    <citation type="journal article" date="2001" name="Proc. Natl. Acad. Sci. U.S.A.">
        <title>Genome sequence of an industrial microorganism Streptomyces avermitilis: deducing the ability of producing secondary metabolites.</title>
        <authorList>
            <person name="Omura S."/>
            <person name="Ikeda H."/>
            <person name="Ishikawa J."/>
            <person name="Hanamoto A."/>
            <person name="Takahashi C."/>
            <person name="Shinose M."/>
            <person name="Takahashi Y."/>
            <person name="Horikawa H."/>
            <person name="Nakazawa H."/>
            <person name="Osonoe T."/>
            <person name="Kikuchi H."/>
            <person name="Shiba T."/>
            <person name="Sakaki Y."/>
            <person name="Hattori M."/>
        </authorList>
    </citation>
    <scope>NUCLEOTIDE SEQUENCE [LARGE SCALE GENOMIC DNA]</scope>
    <source>
        <strain evidence="15">ATCC 31267 / DSM 46492 / JCM 5070 / NBRC 14893 / NCIMB 12804 / NRRL 8165 / MA-4680</strain>
    </source>
</reference>
<dbReference type="InterPro" id="IPR057326">
    <property type="entry name" value="KR_dom"/>
</dbReference>
<dbReference type="InterPro" id="IPR001031">
    <property type="entry name" value="Thioesterase"/>
</dbReference>
<gene>
    <name evidence="14" type="primary">aveA4</name>
    <name evidence="14" type="ORF">SAVERM_943</name>
</gene>
<keyword evidence="8" id="KW-0012">Acyltransferase</keyword>
<evidence type="ECO:0000256" key="4">
    <source>
        <dbReference type="ARBA" id="ARBA00022553"/>
    </source>
</evidence>
<dbReference type="PROSITE" id="PS52019">
    <property type="entry name" value="PKS_MFAS_DH"/>
    <property type="match status" value="1"/>
</dbReference>
<dbReference type="Pfam" id="PF00975">
    <property type="entry name" value="Thioesterase"/>
    <property type="match status" value="1"/>
</dbReference>
<dbReference type="InterPro" id="IPR041618">
    <property type="entry name" value="PKS_DE"/>
</dbReference>
<dbReference type="Gene3D" id="3.40.47.10">
    <property type="match status" value="3"/>
</dbReference>
<reference evidence="14 15" key="2">
    <citation type="journal article" date="2003" name="Nat. Biotechnol.">
        <title>Complete genome sequence and comparative analysis of the industrial microorganism Streptomyces avermitilis.</title>
        <authorList>
            <person name="Ikeda H."/>
            <person name="Ishikawa J."/>
            <person name="Hanamoto A."/>
            <person name="Shinose M."/>
            <person name="Kikuchi H."/>
            <person name="Shiba T."/>
            <person name="Sakaki Y."/>
            <person name="Hattori M."/>
            <person name="Omura S."/>
        </authorList>
    </citation>
    <scope>NUCLEOTIDE SEQUENCE [LARGE SCALE GENOMIC DNA]</scope>
    <source>
        <strain evidence="15">ATCC 31267 / DSM 46492 / JCM 5070 / NBRC 14893 / NCIMB 12804 / NRRL 8165 / MA-4680</strain>
    </source>
</reference>
<dbReference type="SMART" id="SM00827">
    <property type="entry name" value="PKS_AT"/>
    <property type="match status" value="3"/>
</dbReference>
<dbReference type="InterPro" id="IPR042104">
    <property type="entry name" value="PKS_dehydratase_sf"/>
</dbReference>
<dbReference type="InterPro" id="IPR016039">
    <property type="entry name" value="Thiolase-like"/>
</dbReference>
<dbReference type="Pfam" id="PF00698">
    <property type="entry name" value="Acyl_transf_1"/>
    <property type="match status" value="3"/>
</dbReference>
<dbReference type="Pfam" id="PF21089">
    <property type="entry name" value="PKS_DH_N"/>
    <property type="match status" value="1"/>
</dbReference>
<feature type="compositionally biased region" description="Polar residues" evidence="10">
    <location>
        <begin position="4032"/>
        <end position="4042"/>
    </location>
</feature>
<evidence type="ECO:0000256" key="3">
    <source>
        <dbReference type="ARBA" id="ARBA00022450"/>
    </source>
</evidence>
<dbReference type="FunFam" id="3.40.47.10:FF:000019">
    <property type="entry name" value="Polyketide synthase type I"/>
    <property type="match status" value="3"/>
</dbReference>
<dbReference type="eggNOG" id="COG3321">
    <property type="taxonomic scope" value="Bacteria"/>
</dbReference>
<dbReference type="Gene3D" id="3.10.129.110">
    <property type="entry name" value="Polyketide synthase dehydratase"/>
    <property type="match status" value="1"/>
</dbReference>
<evidence type="ECO:0000259" key="11">
    <source>
        <dbReference type="PROSITE" id="PS50075"/>
    </source>
</evidence>
<dbReference type="eggNOG" id="COG1028">
    <property type="taxonomic scope" value="Bacteria"/>
</dbReference>
<feature type="domain" description="Ketosynthase family 3 (KS3)" evidence="12">
    <location>
        <begin position="1590"/>
        <end position="2017"/>
    </location>
</feature>
<dbReference type="KEGG" id="sma:SAVERM_943"/>
<dbReference type="GO" id="GO:0004315">
    <property type="term" value="F:3-oxoacyl-[acyl-carrier-protein] synthase activity"/>
    <property type="evidence" value="ECO:0007669"/>
    <property type="project" value="InterPro"/>
</dbReference>
<keyword evidence="3" id="KW-0596">Phosphopantetheine</keyword>
<evidence type="ECO:0000256" key="6">
    <source>
        <dbReference type="ARBA" id="ARBA00023194"/>
    </source>
</evidence>
<dbReference type="PROSITE" id="PS50075">
    <property type="entry name" value="CARRIER"/>
    <property type="match status" value="3"/>
</dbReference>
<feature type="compositionally biased region" description="Low complexity" evidence="10">
    <location>
        <begin position="4561"/>
        <end position="4585"/>
    </location>
</feature>
<dbReference type="PROSITE" id="PS00012">
    <property type="entry name" value="PHOSPHOPANTETHEINE"/>
    <property type="match status" value="2"/>
</dbReference>
<dbReference type="Pfam" id="PF00550">
    <property type="entry name" value="PP-binding"/>
    <property type="match status" value="3"/>
</dbReference>
<dbReference type="SUPFAM" id="SSF53901">
    <property type="entry name" value="Thiolase-like"/>
    <property type="match status" value="3"/>
</dbReference>
<dbReference type="SUPFAM" id="SSF55048">
    <property type="entry name" value="Probable ACP-binding domain of malonyl-CoA ACP transacylase"/>
    <property type="match status" value="3"/>
</dbReference>
<dbReference type="SMART" id="SM00824">
    <property type="entry name" value="PKS_TE"/>
    <property type="match status" value="1"/>
</dbReference>
<dbReference type="Pfam" id="PF22621">
    <property type="entry name" value="CurL-like_PKS_C"/>
    <property type="match status" value="1"/>
</dbReference>
<dbReference type="InterPro" id="IPR020802">
    <property type="entry name" value="TesA-like"/>
</dbReference>
<dbReference type="Pfam" id="PF02801">
    <property type="entry name" value="Ketoacyl-synt_C"/>
    <property type="match status" value="3"/>
</dbReference>
<dbReference type="InterPro" id="IPR036736">
    <property type="entry name" value="ACP-like_sf"/>
</dbReference>
<feature type="region of interest" description="Disordered" evidence="10">
    <location>
        <begin position="4031"/>
        <end position="4059"/>
    </location>
</feature>
<dbReference type="InterPro" id="IPR014031">
    <property type="entry name" value="Ketoacyl_synth_C"/>
</dbReference>
<dbReference type="InterPro" id="IPR036299">
    <property type="entry name" value="Polyketide_synth_docking_sf"/>
</dbReference>
<dbReference type="HOGENOM" id="CLU_000022_35_8_11"/>
<feature type="active site" description="Proton acceptor; for dehydratase activity" evidence="9">
    <location>
        <position position="3682"/>
    </location>
</feature>
<dbReference type="InterPro" id="IPR049900">
    <property type="entry name" value="PKS_mFAS_DH"/>
</dbReference>
<evidence type="ECO:0000259" key="12">
    <source>
        <dbReference type="PROSITE" id="PS52004"/>
    </source>
</evidence>
<dbReference type="InterPro" id="IPR050091">
    <property type="entry name" value="PKS_NRPS_Biosynth_Enz"/>
</dbReference>
<dbReference type="InterPro" id="IPR013968">
    <property type="entry name" value="PKS_KR"/>
</dbReference>
<dbReference type="SMART" id="SM00822">
    <property type="entry name" value="PKS_KR"/>
    <property type="match status" value="2"/>
</dbReference>
<feature type="compositionally biased region" description="Polar residues" evidence="10">
    <location>
        <begin position="4586"/>
        <end position="4604"/>
    </location>
</feature>
<dbReference type="InterPro" id="IPR049551">
    <property type="entry name" value="PKS_DH_C"/>
</dbReference>
<feature type="domain" description="Ketosynthase family 3 (KS3)" evidence="12">
    <location>
        <begin position="2635"/>
        <end position="3061"/>
    </location>
</feature>
<dbReference type="Pfam" id="PF08990">
    <property type="entry name" value="Docking"/>
    <property type="match status" value="1"/>
</dbReference>
<dbReference type="InterPro" id="IPR009081">
    <property type="entry name" value="PP-bd_ACP"/>
</dbReference>
<dbReference type="SMART" id="SM00825">
    <property type="entry name" value="PKS_KS"/>
    <property type="match status" value="3"/>
</dbReference>
<dbReference type="FunFam" id="3.40.366.10:FF:000002">
    <property type="entry name" value="Probable polyketide synthase 2"/>
    <property type="match status" value="3"/>
</dbReference>
<dbReference type="InterPro" id="IPR014030">
    <property type="entry name" value="Ketoacyl_synth_N"/>
</dbReference>
<dbReference type="SUPFAM" id="SSF53474">
    <property type="entry name" value="alpha/beta-Hydrolases"/>
    <property type="match status" value="1"/>
</dbReference>
<dbReference type="Proteomes" id="UP000000428">
    <property type="component" value="Chromosome"/>
</dbReference>
<dbReference type="Pfam" id="PF18369">
    <property type="entry name" value="PKS_DE"/>
    <property type="match status" value="1"/>
</dbReference>
<proteinExistence type="predicted"/>
<dbReference type="GO" id="GO:0031177">
    <property type="term" value="F:phosphopantetheine binding"/>
    <property type="evidence" value="ECO:0007669"/>
    <property type="project" value="InterPro"/>
</dbReference>
<dbReference type="InterPro" id="IPR055123">
    <property type="entry name" value="SpnB-like_Rossmann"/>
</dbReference>
<dbReference type="PANTHER" id="PTHR43775">
    <property type="entry name" value="FATTY ACID SYNTHASE"/>
    <property type="match status" value="1"/>
</dbReference>
<dbReference type="InterPro" id="IPR015083">
    <property type="entry name" value="NorB/c/GfsB-D-like_docking"/>
</dbReference>
<dbReference type="SMART" id="SM01294">
    <property type="entry name" value="PKS_PP_betabranch"/>
    <property type="match status" value="3"/>
</dbReference>
<dbReference type="Gene3D" id="3.40.50.1820">
    <property type="entry name" value="alpha/beta hydrolase"/>
    <property type="match status" value="1"/>
</dbReference>
<dbReference type="Pfam" id="PF22953">
    <property type="entry name" value="SpnB_Rossmann"/>
    <property type="match status" value="1"/>
</dbReference>
<dbReference type="Pfam" id="PF14765">
    <property type="entry name" value="PS-DH"/>
    <property type="match status" value="1"/>
</dbReference>
<evidence type="ECO:0000256" key="5">
    <source>
        <dbReference type="ARBA" id="ARBA00022679"/>
    </source>
</evidence>
<dbReference type="PROSITE" id="PS52004">
    <property type="entry name" value="KS3_2"/>
    <property type="match status" value="3"/>
</dbReference>
<evidence type="ECO:0000256" key="8">
    <source>
        <dbReference type="ARBA" id="ARBA00023315"/>
    </source>
</evidence>
<dbReference type="Gene3D" id="6.10.140.1830">
    <property type="match status" value="1"/>
</dbReference>
<feature type="domain" description="Ketosynthase family 3 (KS3)" evidence="12">
    <location>
        <begin position="33"/>
        <end position="459"/>
    </location>
</feature>
<evidence type="ECO:0000256" key="9">
    <source>
        <dbReference type="PROSITE-ProRule" id="PRU01363"/>
    </source>
</evidence>
<dbReference type="Gene3D" id="3.40.366.10">
    <property type="entry name" value="Malonyl-Coenzyme A Acyl Carrier Protein, domain 2"/>
    <property type="match status" value="3"/>
</dbReference>
<dbReference type="SUPFAM" id="SSF47336">
    <property type="entry name" value="ACP-like"/>
    <property type="match status" value="3"/>
</dbReference>
<evidence type="ECO:0000256" key="7">
    <source>
        <dbReference type="ARBA" id="ARBA00023268"/>
    </source>
</evidence>
<dbReference type="InterPro" id="IPR049552">
    <property type="entry name" value="PKS_DH_N"/>
</dbReference>
<dbReference type="InterPro" id="IPR018201">
    <property type="entry name" value="Ketoacyl_synth_AS"/>
</dbReference>
<dbReference type="InterPro" id="IPR016036">
    <property type="entry name" value="Malonyl_transacylase_ACP-bd"/>
</dbReference>
<dbReference type="Gene3D" id="1.10.1200.10">
    <property type="entry name" value="ACP-like"/>
    <property type="match status" value="3"/>
</dbReference>
<accession>Q79ZM6</accession>
<dbReference type="InterPro" id="IPR001227">
    <property type="entry name" value="Ac_transferase_dom_sf"/>
</dbReference>
<dbReference type="Pfam" id="PF00109">
    <property type="entry name" value="ketoacyl-synt"/>
    <property type="match status" value="3"/>
</dbReference>
<feature type="domain" description="Carrier" evidence="11">
    <location>
        <begin position="1493"/>
        <end position="1568"/>
    </location>
</feature>
<dbReference type="SUPFAM" id="SSF101173">
    <property type="entry name" value="Docking domain B of the erythromycin polyketide synthase (DEBS)"/>
    <property type="match status" value="1"/>
</dbReference>
<keyword evidence="6" id="KW-0045">Antibiotic biosynthesis</keyword>